<keyword evidence="2 7" id="KW-0963">Cytoplasm</keyword>
<protein>
    <recommendedName>
        <fullName evidence="7">Transcription termination/antitermination protein NusA</fullName>
    </recommendedName>
</protein>
<dbReference type="InterPro" id="IPR009019">
    <property type="entry name" value="KH_sf_prok-type"/>
</dbReference>
<evidence type="ECO:0000256" key="1">
    <source>
        <dbReference type="ARBA" id="ARBA00022472"/>
    </source>
</evidence>
<dbReference type="GO" id="GO:0000166">
    <property type="term" value="F:nucleotide binding"/>
    <property type="evidence" value="ECO:0007669"/>
    <property type="project" value="InterPro"/>
</dbReference>
<dbReference type="STRING" id="463014.BAU07_08765"/>
<dbReference type="NCBIfam" id="TIGR01954">
    <property type="entry name" value="nusA_Cterm_rpt"/>
    <property type="match status" value="2"/>
</dbReference>
<dbReference type="GO" id="GO:0003700">
    <property type="term" value="F:DNA-binding transcription factor activity"/>
    <property type="evidence" value="ECO:0007669"/>
    <property type="project" value="InterPro"/>
</dbReference>
<dbReference type="Gene3D" id="1.10.150.20">
    <property type="entry name" value="5' to 3' exonuclease, C-terminal subdomain"/>
    <property type="match status" value="2"/>
</dbReference>
<dbReference type="InterPro" id="IPR012340">
    <property type="entry name" value="NA-bd_OB-fold"/>
</dbReference>
<dbReference type="InterPro" id="IPR010213">
    <property type="entry name" value="TF_NusA"/>
</dbReference>
<dbReference type="Gene3D" id="3.30.1480.10">
    <property type="entry name" value="NusA, N-terminal domain"/>
    <property type="match status" value="1"/>
</dbReference>
<evidence type="ECO:0000256" key="4">
    <source>
        <dbReference type="ARBA" id="ARBA00022884"/>
    </source>
</evidence>
<dbReference type="InterPro" id="IPR010995">
    <property type="entry name" value="DNA_repair_Rad51/TF_NusA_a-hlx"/>
</dbReference>
<dbReference type="Pfam" id="PF26594">
    <property type="entry name" value="KH_NusA_2nd"/>
    <property type="match status" value="1"/>
</dbReference>
<comment type="subunit">
    <text evidence="7">Monomer. Binds directly to the core enzyme of the DNA-dependent RNA polymerase and to nascent RNA.</text>
</comment>
<evidence type="ECO:0000256" key="2">
    <source>
        <dbReference type="ARBA" id="ARBA00022490"/>
    </source>
</evidence>
<dbReference type="PROSITE" id="PS50084">
    <property type="entry name" value="KH_TYPE_1"/>
    <property type="match status" value="1"/>
</dbReference>
<keyword evidence="1 7" id="KW-0806">Transcription termination</keyword>
<dbReference type="Gene3D" id="3.30.300.20">
    <property type="match status" value="2"/>
</dbReference>
<dbReference type="FunFam" id="3.30.300.20:FF:000002">
    <property type="entry name" value="Transcription termination/antitermination protein NusA"/>
    <property type="match status" value="1"/>
</dbReference>
<dbReference type="GO" id="GO:0005829">
    <property type="term" value="C:cytosol"/>
    <property type="evidence" value="ECO:0007669"/>
    <property type="project" value="TreeGrafter"/>
</dbReference>
<dbReference type="SMART" id="SM00316">
    <property type="entry name" value="S1"/>
    <property type="match status" value="1"/>
</dbReference>
<evidence type="ECO:0000256" key="3">
    <source>
        <dbReference type="ARBA" id="ARBA00022814"/>
    </source>
</evidence>
<comment type="function">
    <text evidence="7">Participates in both transcription termination and antitermination.</text>
</comment>
<dbReference type="KEGG" id="bfz:BAU07_08765"/>
<dbReference type="RefSeq" id="WP_066656187.1">
    <property type="nucleotide sequence ID" value="NZ_CBCSCL010000014.1"/>
</dbReference>
<evidence type="ECO:0000256" key="6">
    <source>
        <dbReference type="ARBA" id="ARBA00023163"/>
    </source>
</evidence>
<dbReference type="SUPFAM" id="SSF54814">
    <property type="entry name" value="Prokaryotic type KH domain (KH-domain type II)"/>
    <property type="match status" value="2"/>
</dbReference>
<dbReference type="SUPFAM" id="SSF50249">
    <property type="entry name" value="Nucleic acid-binding proteins"/>
    <property type="match status" value="1"/>
</dbReference>
<dbReference type="PANTHER" id="PTHR22648:SF0">
    <property type="entry name" value="TRANSCRIPTION TERMINATION_ANTITERMINATION PROTEIN NUSA"/>
    <property type="match status" value="1"/>
</dbReference>
<dbReference type="GO" id="GO:0003723">
    <property type="term" value="F:RNA binding"/>
    <property type="evidence" value="ECO:0007669"/>
    <property type="project" value="UniProtKB-UniRule"/>
</dbReference>
<dbReference type="InterPro" id="IPR025249">
    <property type="entry name" value="TF_NusA_KH_1st"/>
</dbReference>
<comment type="subcellular location">
    <subcellularLocation>
        <location evidence="7">Cytoplasm</location>
    </subcellularLocation>
</comment>
<dbReference type="Pfam" id="PF08529">
    <property type="entry name" value="NusA_N"/>
    <property type="match status" value="1"/>
</dbReference>
<dbReference type="PROSITE" id="PS50126">
    <property type="entry name" value="S1"/>
    <property type="match status" value="1"/>
</dbReference>
<dbReference type="EMBL" id="CP016172">
    <property type="protein sequence ID" value="ANN77186.1"/>
    <property type="molecule type" value="Genomic_DNA"/>
</dbReference>
<dbReference type="InterPro" id="IPR058582">
    <property type="entry name" value="KH_NusA_2nd"/>
</dbReference>
<keyword evidence="3 7" id="KW-0889">Transcription antitermination</keyword>
<dbReference type="CDD" id="cd22529">
    <property type="entry name" value="KH-II_NusA_rpt2"/>
    <property type="match status" value="1"/>
</dbReference>
<dbReference type="InterPro" id="IPR036555">
    <property type="entry name" value="NusA_N_sf"/>
</dbReference>
<accession>A0A193GCK5</accession>
<dbReference type="Proteomes" id="UP000091926">
    <property type="component" value="Chromosome"/>
</dbReference>
<keyword evidence="10" id="KW-1185">Reference proteome</keyword>
<dbReference type="Pfam" id="PF13184">
    <property type="entry name" value="KH_NusA_1st"/>
    <property type="match status" value="1"/>
</dbReference>
<proteinExistence type="inferred from homology"/>
<dbReference type="PANTHER" id="PTHR22648">
    <property type="entry name" value="TRANSCRIPTION TERMINATION FACTOR NUSA"/>
    <property type="match status" value="1"/>
</dbReference>
<keyword evidence="6 7" id="KW-0804">Transcription</keyword>
<sequence length="493" mass="55257">MSREILLLVDALAREKNVARDVVFGALESALASAMKKRFKEDADIRVSIDRDSGSHEGFRRWLVVPDEAGLQEPDKQEMYSDARELVPNIQVGEYIEEPLEPIEFGRIGAQAAKQAILQKIRDAEREQVLNDFLERGETIVSGTVKRMDKGDAIIETGKIEARLPRSEMIPKENLRVGDRVRAFVLRVDHAARGQQVILSRTSPEFIRQLFENEVPEIEQGLLEIKAAARDAGVRAKIAVIAYDKRIDPIGTCVGMRGSRVTAVRNELGGEQVDIVLWSEDPAQFVIGALAPANVESIVVDEDKHAMDVVVDEENLPKAIGAKGQNVRLASELTGWQINIMTPEESQNRQEVERSSLRDTFMSKLDVDEEVADILIDEGFTGLEEIAYVPMQELLEIEAFDEDTINELRTRARNALLTEAIAQEERLETAQDLLELEGMTPELAAKLAERKVHTRDDLAELSTDELAEISGLEESQSSELIMRARAHWFDEEK</sequence>
<dbReference type="FunFam" id="3.30.300.20:FF:000005">
    <property type="entry name" value="Transcription termination/antitermination protein NusA"/>
    <property type="match status" value="1"/>
</dbReference>
<organism evidence="9 10">
    <name type="scientific">Bordetella flabilis</name>
    <dbReference type="NCBI Taxonomy" id="463014"/>
    <lineage>
        <taxon>Bacteria</taxon>
        <taxon>Pseudomonadati</taxon>
        <taxon>Pseudomonadota</taxon>
        <taxon>Betaproteobacteria</taxon>
        <taxon>Burkholderiales</taxon>
        <taxon>Alcaligenaceae</taxon>
        <taxon>Bordetella</taxon>
    </lineage>
</organism>
<gene>
    <name evidence="7 9" type="primary">nusA</name>
    <name evidence="9" type="ORF">BAU07_08765</name>
</gene>
<dbReference type="NCBIfam" id="TIGR01953">
    <property type="entry name" value="NusA"/>
    <property type="match status" value="1"/>
</dbReference>
<evidence type="ECO:0000256" key="7">
    <source>
        <dbReference type="HAMAP-Rule" id="MF_00945"/>
    </source>
</evidence>
<keyword evidence="4 7" id="KW-0694">RNA-binding</keyword>
<dbReference type="InterPro" id="IPR010214">
    <property type="entry name" value="Tscrpt_termin_fac_NusA_C_rpt"/>
</dbReference>
<name>A0A193GCK5_9BORD</name>
<reference evidence="9 10" key="1">
    <citation type="submission" date="2016-06" db="EMBL/GenBank/DDBJ databases">
        <title>Complete genome sequences of Bordetella bronchialis and Bordetella flabilis.</title>
        <authorList>
            <person name="LiPuma J.J."/>
            <person name="Spilker T."/>
        </authorList>
    </citation>
    <scope>NUCLEOTIDE SEQUENCE [LARGE SCALE GENOMIC DNA]</scope>
    <source>
        <strain evidence="9 10">AU10664</strain>
    </source>
</reference>
<dbReference type="AlphaFoldDB" id="A0A193GCK5"/>
<dbReference type="CDD" id="cd02134">
    <property type="entry name" value="KH-II_NusA_rpt1"/>
    <property type="match status" value="1"/>
</dbReference>
<dbReference type="Pfam" id="PF14520">
    <property type="entry name" value="HHH_5"/>
    <property type="match status" value="1"/>
</dbReference>
<dbReference type="GO" id="GO:0006353">
    <property type="term" value="P:DNA-templated transcription termination"/>
    <property type="evidence" value="ECO:0007669"/>
    <property type="project" value="UniProtKB-UniRule"/>
</dbReference>
<dbReference type="SUPFAM" id="SSF47794">
    <property type="entry name" value="Rad51 N-terminal domain-like"/>
    <property type="match status" value="2"/>
</dbReference>
<dbReference type="InterPro" id="IPR030842">
    <property type="entry name" value="TF_NusA_bacterial"/>
</dbReference>
<evidence type="ECO:0000313" key="9">
    <source>
        <dbReference type="EMBL" id="ANN77186.1"/>
    </source>
</evidence>
<dbReference type="OrthoDB" id="9807233at2"/>
<feature type="domain" description="S1 motif" evidence="8">
    <location>
        <begin position="138"/>
        <end position="202"/>
    </location>
</feature>
<dbReference type="GO" id="GO:0031564">
    <property type="term" value="P:transcription antitermination"/>
    <property type="evidence" value="ECO:0007669"/>
    <property type="project" value="UniProtKB-UniRule"/>
</dbReference>
<dbReference type="InterPro" id="IPR015946">
    <property type="entry name" value="KH_dom-like_a/b"/>
</dbReference>
<keyword evidence="5 7" id="KW-0805">Transcription regulation</keyword>
<evidence type="ECO:0000313" key="10">
    <source>
        <dbReference type="Proteomes" id="UP000091926"/>
    </source>
</evidence>
<dbReference type="FunFam" id="1.10.150.20:FF:000018">
    <property type="entry name" value="Transcription termination/antitermination protein NusA"/>
    <property type="match status" value="1"/>
</dbReference>
<dbReference type="Gene3D" id="2.40.50.140">
    <property type="entry name" value="Nucleic acid-binding proteins"/>
    <property type="match status" value="1"/>
</dbReference>
<dbReference type="Pfam" id="PF00575">
    <property type="entry name" value="S1"/>
    <property type="match status" value="1"/>
</dbReference>
<evidence type="ECO:0000256" key="5">
    <source>
        <dbReference type="ARBA" id="ARBA00023015"/>
    </source>
</evidence>
<dbReference type="InterPro" id="IPR013735">
    <property type="entry name" value="TF_NusA_N"/>
</dbReference>
<dbReference type="CDD" id="cd04455">
    <property type="entry name" value="S1_NusA"/>
    <property type="match status" value="1"/>
</dbReference>
<comment type="similarity">
    <text evidence="7">Belongs to the NusA family.</text>
</comment>
<dbReference type="SUPFAM" id="SSF69705">
    <property type="entry name" value="Transcription factor NusA, N-terminal domain"/>
    <property type="match status" value="1"/>
</dbReference>
<dbReference type="InterPro" id="IPR003029">
    <property type="entry name" value="S1_domain"/>
</dbReference>
<dbReference type="HAMAP" id="MF_00945_B">
    <property type="entry name" value="NusA_B"/>
    <property type="match status" value="1"/>
</dbReference>
<evidence type="ECO:0000259" key="8">
    <source>
        <dbReference type="PROSITE" id="PS50126"/>
    </source>
</evidence>